<name>A0A2K3KWP1_TRIPR</name>
<reference evidence="1 2" key="1">
    <citation type="journal article" date="2014" name="Am. J. Bot.">
        <title>Genome assembly and annotation for red clover (Trifolium pratense; Fabaceae).</title>
        <authorList>
            <person name="Istvanek J."/>
            <person name="Jaros M."/>
            <person name="Krenek A."/>
            <person name="Repkova J."/>
        </authorList>
    </citation>
    <scope>NUCLEOTIDE SEQUENCE [LARGE SCALE GENOMIC DNA]</scope>
    <source>
        <strain evidence="2">cv. Tatra</strain>
        <tissue evidence="1">Young leaves</tissue>
    </source>
</reference>
<proteinExistence type="predicted"/>
<gene>
    <name evidence="1" type="ORF">L195_g057665</name>
</gene>
<dbReference type="EMBL" id="ASHM01115518">
    <property type="protein sequence ID" value="PNX70709.1"/>
    <property type="molecule type" value="Genomic_DNA"/>
</dbReference>
<dbReference type="Proteomes" id="UP000236291">
    <property type="component" value="Unassembled WGS sequence"/>
</dbReference>
<evidence type="ECO:0000313" key="2">
    <source>
        <dbReference type="Proteomes" id="UP000236291"/>
    </source>
</evidence>
<protein>
    <submittedName>
        <fullName evidence="1">Uncharacterized protein</fullName>
    </submittedName>
</protein>
<comment type="caution">
    <text evidence="1">The sequence shown here is derived from an EMBL/GenBank/DDBJ whole genome shotgun (WGS) entry which is preliminary data.</text>
</comment>
<accession>A0A2K3KWP1</accession>
<dbReference type="AlphaFoldDB" id="A0A2K3KWP1"/>
<reference evidence="1 2" key="2">
    <citation type="journal article" date="2017" name="Front. Plant Sci.">
        <title>Gene Classification and Mining of Molecular Markers Useful in Red Clover (Trifolium pratense) Breeding.</title>
        <authorList>
            <person name="Istvanek J."/>
            <person name="Dluhosova J."/>
            <person name="Dluhos P."/>
            <person name="Patkova L."/>
            <person name="Nedelnik J."/>
            <person name="Repkova J."/>
        </authorList>
    </citation>
    <scope>NUCLEOTIDE SEQUENCE [LARGE SCALE GENOMIC DNA]</scope>
    <source>
        <strain evidence="2">cv. Tatra</strain>
        <tissue evidence="1">Young leaves</tissue>
    </source>
</reference>
<sequence>MNDNIYLKRTIPNRVRRTKKLDLKPKQKITTTVHGDSLNRHQSCNRSENHRHCSQWQLWERNQPKRKSPYGDQLIRVRWCRNRERVDRTSNSCGYGDDYLIRDGRGLGFGHKMWVALVWVEELRVSGEGE</sequence>
<evidence type="ECO:0000313" key="1">
    <source>
        <dbReference type="EMBL" id="PNX70709.1"/>
    </source>
</evidence>
<organism evidence="1 2">
    <name type="scientific">Trifolium pratense</name>
    <name type="common">Red clover</name>
    <dbReference type="NCBI Taxonomy" id="57577"/>
    <lineage>
        <taxon>Eukaryota</taxon>
        <taxon>Viridiplantae</taxon>
        <taxon>Streptophyta</taxon>
        <taxon>Embryophyta</taxon>
        <taxon>Tracheophyta</taxon>
        <taxon>Spermatophyta</taxon>
        <taxon>Magnoliopsida</taxon>
        <taxon>eudicotyledons</taxon>
        <taxon>Gunneridae</taxon>
        <taxon>Pentapetalae</taxon>
        <taxon>rosids</taxon>
        <taxon>fabids</taxon>
        <taxon>Fabales</taxon>
        <taxon>Fabaceae</taxon>
        <taxon>Papilionoideae</taxon>
        <taxon>50 kb inversion clade</taxon>
        <taxon>NPAAA clade</taxon>
        <taxon>Hologalegina</taxon>
        <taxon>IRL clade</taxon>
        <taxon>Trifolieae</taxon>
        <taxon>Trifolium</taxon>
    </lineage>
</organism>